<dbReference type="Gene3D" id="3.90.70.10">
    <property type="entry name" value="Cysteine proteinases"/>
    <property type="match status" value="2"/>
</dbReference>
<dbReference type="GO" id="GO:0004843">
    <property type="term" value="F:cysteine-type deubiquitinase activity"/>
    <property type="evidence" value="ECO:0007669"/>
    <property type="project" value="UniProtKB-UniRule"/>
</dbReference>
<dbReference type="GO" id="GO:0006508">
    <property type="term" value="P:proteolysis"/>
    <property type="evidence" value="ECO:0007669"/>
    <property type="project" value="UniProtKB-KW"/>
</dbReference>
<dbReference type="InterPro" id="IPR035927">
    <property type="entry name" value="DUSP-like_sf"/>
</dbReference>
<dbReference type="FunFam" id="3.90.70.10:FF:000013">
    <property type="entry name" value="ubiquitin carboxyl-terminal hydrolase 15 isoform X1"/>
    <property type="match status" value="1"/>
</dbReference>
<evidence type="ECO:0000313" key="15">
    <source>
        <dbReference type="RefSeq" id="XP_054859556.1"/>
    </source>
</evidence>
<evidence type="ECO:0000256" key="5">
    <source>
        <dbReference type="ARBA" id="ARBA00022670"/>
    </source>
</evidence>
<evidence type="ECO:0000256" key="4">
    <source>
        <dbReference type="ARBA" id="ARBA00022490"/>
    </source>
</evidence>
<evidence type="ECO:0000256" key="6">
    <source>
        <dbReference type="ARBA" id="ARBA00022786"/>
    </source>
</evidence>
<dbReference type="Proteomes" id="UP001190640">
    <property type="component" value="Chromosome 19"/>
</dbReference>
<protein>
    <recommendedName>
        <fullName evidence="10">Ubiquitin carboxyl-terminal hydrolase</fullName>
        <ecNumber evidence="10">3.4.19.12</ecNumber>
    </recommendedName>
</protein>
<keyword evidence="6 10" id="KW-0833">Ubl conjugation pathway</keyword>
<dbReference type="PROSITE" id="PS00973">
    <property type="entry name" value="USP_2"/>
    <property type="match status" value="1"/>
</dbReference>
<dbReference type="Pfam" id="PF00443">
    <property type="entry name" value="UCH"/>
    <property type="match status" value="1"/>
</dbReference>
<dbReference type="GO" id="GO:0016579">
    <property type="term" value="P:protein deubiquitination"/>
    <property type="evidence" value="ECO:0007669"/>
    <property type="project" value="InterPro"/>
</dbReference>
<dbReference type="AlphaFoldDB" id="A0AA97KQH7"/>
<dbReference type="RefSeq" id="XP_054859556.1">
    <property type="nucleotide sequence ID" value="XM_055003581.1"/>
</dbReference>
<dbReference type="SUPFAM" id="SSF143791">
    <property type="entry name" value="DUSP-like"/>
    <property type="match status" value="1"/>
</dbReference>
<feature type="region of interest" description="Disordered" evidence="11">
    <location>
        <begin position="917"/>
        <end position="954"/>
    </location>
</feature>
<feature type="compositionally biased region" description="Low complexity" evidence="11">
    <location>
        <begin position="618"/>
        <end position="627"/>
    </location>
</feature>
<dbReference type="PROSITE" id="PS00972">
    <property type="entry name" value="USP_1"/>
    <property type="match status" value="1"/>
</dbReference>
<keyword evidence="5 10" id="KW-0645">Protease</keyword>
<dbReference type="SMART" id="SM00695">
    <property type="entry name" value="DUSP"/>
    <property type="match status" value="1"/>
</dbReference>
<proteinExistence type="inferred from homology"/>
<evidence type="ECO:0000259" key="13">
    <source>
        <dbReference type="PROSITE" id="PS51283"/>
    </source>
</evidence>
<dbReference type="Gene3D" id="3.30.2230.10">
    <property type="entry name" value="DUSP-like"/>
    <property type="match status" value="1"/>
</dbReference>
<evidence type="ECO:0000256" key="7">
    <source>
        <dbReference type="ARBA" id="ARBA00022801"/>
    </source>
</evidence>
<dbReference type="PANTHER" id="PTHR21646">
    <property type="entry name" value="UBIQUITIN CARBOXYL-TERMINAL HYDROLASE"/>
    <property type="match status" value="1"/>
</dbReference>
<name>A0AA97KQH7_EUBMA</name>
<dbReference type="InterPro" id="IPR018200">
    <property type="entry name" value="USP_CS"/>
</dbReference>
<keyword evidence="7 10" id="KW-0378">Hydrolase</keyword>
<evidence type="ECO:0000256" key="9">
    <source>
        <dbReference type="ARBA" id="ARBA00023242"/>
    </source>
</evidence>
<evidence type="ECO:0000256" key="1">
    <source>
        <dbReference type="ARBA" id="ARBA00000707"/>
    </source>
</evidence>
<feature type="region of interest" description="Disordered" evidence="11">
    <location>
        <begin position="579"/>
        <end position="680"/>
    </location>
</feature>
<dbReference type="EC" id="3.4.19.12" evidence="10"/>
<organism evidence="14 15">
    <name type="scientific">Eublepharis macularius</name>
    <name type="common">Leopard gecko</name>
    <name type="synonym">Cyrtodactylus macularius</name>
    <dbReference type="NCBI Taxonomy" id="481883"/>
    <lineage>
        <taxon>Eukaryota</taxon>
        <taxon>Metazoa</taxon>
        <taxon>Chordata</taxon>
        <taxon>Craniata</taxon>
        <taxon>Vertebrata</taxon>
        <taxon>Euteleostomi</taxon>
        <taxon>Lepidosauria</taxon>
        <taxon>Squamata</taxon>
        <taxon>Bifurcata</taxon>
        <taxon>Gekkota</taxon>
        <taxon>Eublepharidae</taxon>
        <taxon>Eublepharinae</taxon>
        <taxon>Eublepharis</taxon>
    </lineage>
</organism>
<evidence type="ECO:0000256" key="3">
    <source>
        <dbReference type="ARBA" id="ARBA00004496"/>
    </source>
</evidence>
<dbReference type="Pfam" id="PF14836">
    <property type="entry name" value="Ubiquitin_3"/>
    <property type="match status" value="1"/>
</dbReference>
<dbReference type="GO" id="GO:0005737">
    <property type="term" value="C:cytoplasm"/>
    <property type="evidence" value="ECO:0007669"/>
    <property type="project" value="UniProtKB-SubCell"/>
</dbReference>
<dbReference type="InterPro" id="IPR050185">
    <property type="entry name" value="Ub_carboxyl-term_hydrolase"/>
</dbReference>
<keyword evidence="8 10" id="KW-0788">Thiol protease</keyword>
<feature type="compositionally biased region" description="Acidic residues" evidence="11">
    <location>
        <begin position="582"/>
        <end position="596"/>
    </location>
</feature>
<dbReference type="GeneID" id="129346245"/>
<evidence type="ECO:0000259" key="12">
    <source>
        <dbReference type="PROSITE" id="PS50235"/>
    </source>
</evidence>
<dbReference type="PROSITE" id="PS51283">
    <property type="entry name" value="DUSP"/>
    <property type="match status" value="1"/>
</dbReference>
<dbReference type="InterPro" id="IPR038765">
    <property type="entry name" value="Papain-like_cys_pep_sf"/>
</dbReference>
<keyword evidence="4" id="KW-0963">Cytoplasm</keyword>
<feature type="region of interest" description="Disordered" evidence="11">
    <location>
        <begin position="1"/>
        <end position="29"/>
    </location>
</feature>
<dbReference type="Pfam" id="PF06337">
    <property type="entry name" value="DUSP"/>
    <property type="match status" value="1"/>
</dbReference>
<dbReference type="InterPro" id="IPR028889">
    <property type="entry name" value="USP"/>
</dbReference>
<comment type="subcellular location">
    <subcellularLocation>
        <location evidence="3">Cytoplasm</location>
    </subcellularLocation>
    <subcellularLocation>
        <location evidence="2">Nucleus</location>
    </subcellularLocation>
</comment>
<dbReference type="CDD" id="cd02674">
    <property type="entry name" value="Peptidase_C19R"/>
    <property type="match status" value="1"/>
</dbReference>
<dbReference type="GO" id="GO:0005634">
    <property type="term" value="C:nucleus"/>
    <property type="evidence" value="ECO:0007669"/>
    <property type="project" value="UniProtKB-SubCell"/>
</dbReference>
<evidence type="ECO:0000256" key="8">
    <source>
        <dbReference type="ARBA" id="ARBA00022807"/>
    </source>
</evidence>
<reference evidence="15" key="1">
    <citation type="submission" date="2025-08" db="UniProtKB">
        <authorList>
            <consortium name="RefSeq"/>
        </authorList>
    </citation>
    <scope>IDENTIFICATION</scope>
    <source>
        <tissue evidence="15">Blood</tissue>
    </source>
</reference>
<dbReference type="InterPro" id="IPR006615">
    <property type="entry name" value="Pept_C19_DUSP"/>
</dbReference>
<accession>A0AA97KQH7</accession>
<dbReference type="PROSITE" id="PS50235">
    <property type="entry name" value="USP_3"/>
    <property type="match status" value="1"/>
</dbReference>
<comment type="catalytic activity">
    <reaction evidence="1 10">
        <text>Thiol-dependent hydrolysis of ester, thioester, amide, peptide and isopeptide bonds formed by the C-terminal Gly of ubiquitin (a 76-residue protein attached to proteins as an intracellular targeting signal).</text>
        <dbReference type="EC" id="3.4.19.12"/>
    </reaction>
</comment>
<evidence type="ECO:0000256" key="10">
    <source>
        <dbReference type="RuleBase" id="RU366025"/>
    </source>
</evidence>
<feature type="domain" description="DUSP" evidence="13">
    <location>
        <begin position="8"/>
        <end position="119"/>
    </location>
</feature>
<dbReference type="PANTHER" id="PTHR21646:SF29">
    <property type="entry name" value="UBIQUITIN CARBOXYL-TERMINAL HYDROLASE 11"/>
    <property type="match status" value="1"/>
</dbReference>
<keyword evidence="9" id="KW-0539">Nucleus</keyword>
<comment type="similarity">
    <text evidence="10">Belongs to the peptidase C19 family.</text>
</comment>
<evidence type="ECO:0000313" key="14">
    <source>
        <dbReference type="Proteomes" id="UP001190640"/>
    </source>
</evidence>
<evidence type="ECO:0000256" key="11">
    <source>
        <dbReference type="SAM" id="MobiDB-lite"/>
    </source>
</evidence>
<feature type="compositionally biased region" description="Acidic residues" evidence="11">
    <location>
        <begin position="607"/>
        <end position="617"/>
    </location>
</feature>
<evidence type="ECO:0000256" key="2">
    <source>
        <dbReference type="ARBA" id="ARBA00004123"/>
    </source>
</evidence>
<dbReference type="CTD" id="8237"/>
<sequence>MAAEPGLPELEAQKRLVEGDGPGRPGRERPLRAGEKWYLLENHWYQQWKAYVESGDQNSSSFPGRINNAELFEDLESYRLKDRLVEYEEYILVPEEVWDKLVSWYGIEREQPPIERKVVDLPSMQKVEVYLVDLYLCQHSDMDNPIVASFSRMDVIDNVLKEARRLFAVLPEDETRLWVKNADGSCERLRNLQMTVLDACLSSGQMVIMETRSKDGTWPSSRPHIMKNSVEEEELYQGQPGVCGLTNLGNTCFMNSALQCLSNVPSLTEYFLKNCYLEELNFTNPLGMKGEIAEAYGDLIKQQWSGHHRSIVPRMFKTKVGHFASQFLGYQQHDSQELLSFLLDGLHEDLNRVKKKEYIELKDAAGRPDEEVAEEAWRNHKRRNDSIIVDIFHGLFKSTLVCPECGKVSVTFDPFCYLSVPLPVSKERVMEVFFIYMDPCKKPEQHRLIVPKAGKVLDLCCTLSKHTGVPAERMMVADVFSHRFYKIYQMEESLSCILDRDDIFIYEVSISIREDPATADAVVLPVYLRERTHGREYSDTYYGVMLFGHPLLVSVPRDQLSWDALYQLLLHRLSRYVTRPDSEEEEEEEDQSEEEDLYSKRPNGLSEGEEEEEEETTAEGSTSQEPSSETEENPSDASVGEEGAGVEGKQSPSPSPHRPAQSPQTPSSSPSPPTANQPKRKCCLPRRQKLLFTLQPVNSNGTSDRMAGQDEGSAVSFNSQPYVAMDWDSDMKKRYYNEAEAEGYAKHDCMGYTLKKNPVRLQECIELFTTVETLEEENPWYCPTCRKHQLATKKLDLWSLPETLIIHLKRFSYTKFSREKLDTLVEFPIQDLDFSDFIIKPRKDTDRTVYKYDLIAVSNHYGGLRDGHYTTFARNKDSGTWFYFDDSNVSMVSKAQIESKAAYVLFYQRQDKIRHPAPLPVATSTTGAGEQEEHEACCAPFPSQPPSRDFMDVD</sequence>
<dbReference type="Gene3D" id="3.10.20.90">
    <property type="entry name" value="Phosphatidylinositol 3-kinase Catalytic Subunit, Chain A, domain 1"/>
    <property type="match status" value="1"/>
</dbReference>
<gene>
    <name evidence="15" type="primary">USP11</name>
</gene>
<keyword evidence="14" id="KW-1185">Reference proteome</keyword>
<dbReference type="KEGG" id="emc:129346245"/>
<feature type="compositionally biased region" description="Low complexity" evidence="11">
    <location>
        <begin position="659"/>
        <end position="668"/>
    </location>
</feature>
<dbReference type="InterPro" id="IPR028135">
    <property type="entry name" value="Ub_USP-typ"/>
</dbReference>
<dbReference type="InterPro" id="IPR001394">
    <property type="entry name" value="Peptidase_C19_UCH"/>
</dbReference>
<dbReference type="SUPFAM" id="SSF54001">
    <property type="entry name" value="Cysteine proteinases"/>
    <property type="match status" value="1"/>
</dbReference>
<feature type="domain" description="USP" evidence="12">
    <location>
        <begin position="243"/>
        <end position="910"/>
    </location>
</feature>